<evidence type="ECO:0008006" key="4">
    <source>
        <dbReference type="Google" id="ProtNLM"/>
    </source>
</evidence>
<dbReference type="AlphaFoldDB" id="V7CJ33"/>
<feature type="transmembrane region" description="Helical" evidence="1">
    <location>
        <begin position="147"/>
        <end position="164"/>
    </location>
</feature>
<proteinExistence type="predicted"/>
<evidence type="ECO:0000256" key="1">
    <source>
        <dbReference type="SAM" id="Phobius"/>
    </source>
</evidence>
<evidence type="ECO:0000313" key="2">
    <source>
        <dbReference type="EMBL" id="ESW29300.1"/>
    </source>
</evidence>
<dbReference type="Gramene" id="ESW29300">
    <property type="protein sequence ID" value="ESW29300"/>
    <property type="gene ID" value="PHAVU_002G058800g"/>
</dbReference>
<dbReference type="STRING" id="3885.V7CJ33"/>
<evidence type="ECO:0000313" key="3">
    <source>
        <dbReference type="Proteomes" id="UP000000226"/>
    </source>
</evidence>
<keyword evidence="1" id="KW-0812">Transmembrane</keyword>
<dbReference type="EMBL" id="CM002289">
    <property type="protein sequence ID" value="ESW29300.1"/>
    <property type="molecule type" value="Genomic_DNA"/>
</dbReference>
<protein>
    <recommendedName>
        <fullName evidence="4">WAT1-related protein</fullName>
    </recommendedName>
</protein>
<keyword evidence="1" id="KW-0472">Membrane</keyword>
<keyword evidence="1" id="KW-1133">Transmembrane helix</keyword>
<gene>
    <name evidence="2" type="ORF">PHAVU_002G058800g</name>
</gene>
<feature type="transmembrane region" description="Helical" evidence="1">
    <location>
        <begin position="104"/>
        <end position="126"/>
    </location>
</feature>
<sequence length="191" mass="21320">MVVDKFTGSVEGKITCFTQVVTVFQRIKVIMDSVGINLQRQLGICTTILLEKKNDKETASCSNKVKILGTLLCVLGALTMKIMQSEKNSTLQLSTTPSGFILKIQKIIGFFYLVVAVMILSSNFVLQAGPVSGIWLSFNGWTVKKRGPVFVSMFSPIVSFFILITNTSLHTLEPCFTCSLGRRERRNIKWR</sequence>
<accession>V7CJ33</accession>
<dbReference type="Proteomes" id="UP000000226">
    <property type="component" value="Chromosome 2"/>
</dbReference>
<name>V7CJ33_PHAVU</name>
<organism evidence="2 3">
    <name type="scientific">Phaseolus vulgaris</name>
    <name type="common">Kidney bean</name>
    <name type="synonym">French bean</name>
    <dbReference type="NCBI Taxonomy" id="3885"/>
    <lineage>
        <taxon>Eukaryota</taxon>
        <taxon>Viridiplantae</taxon>
        <taxon>Streptophyta</taxon>
        <taxon>Embryophyta</taxon>
        <taxon>Tracheophyta</taxon>
        <taxon>Spermatophyta</taxon>
        <taxon>Magnoliopsida</taxon>
        <taxon>eudicotyledons</taxon>
        <taxon>Gunneridae</taxon>
        <taxon>Pentapetalae</taxon>
        <taxon>rosids</taxon>
        <taxon>fabids</taxon>
        <taxon>Fabales</taxon>
        <taxon>Fabaceae</taxon>
        <taxon>Papilionoideae</taxon>
        <taxon>50 kb inversion clade</taxon>
        <taxon>NPAAA clade</taxon>
        <taxon>indigoferoid/millettioid clade</taxon>
        <taxon>Phaseoleae</taxon>
        <taxon>Phaseolus</taxon>
    </lineage>
</organism>
<keyword evidence="3" id="KW-1185">Reference proteome</keyword>
<reference evidence="3" key="1">
    <citation type="journal article" date="2014" name="Nat. Genet.">
        <title>A reference genome for common bean and genome-wide analysis of dual domestications.</title>
        <authorList>
            <person name="Schmutz J."/>
            <person name="McClean P.E."/>
            <person name="Mamidi S."/>
            <person name="Wu G.A."/>
            <person name="Cannon S.B."/>
            <person name="Grimwood J."/>
            <person name="Jenkins J."/>
            <person name="Shu S."/>
            <person name="Song Q."/>
            <person name="Chavarro C."/>
            <person name="Torres-Torres M."/>
            <person name="Geffroy V."/>
            <person name="Moghaddam S.M."/>
            <person name="Gao D."/>
            <person name="Abernathy B."/>
            <person name="Barry K."/>
            <person name="Blair M."/>
            <person name="Brick M.A."/>
            <person name="Chovatia M."/>
            <person name="Gepts P."/>
            <person name="Goodstein D.M."/>
            <person name="Gonzales M."/>
            <person name="Hellsten U."/>
            <person name="Hyten D.L."/>
            <person name="Jia G."/>
            <person name="Kelly J.D."/>
            <person name="Kudrna D."/>
            <person name="Lee R."/>
            <person name="Richard M.M."/>
            <person name="Miklas P.N."/>
            <person name="Osorno J.M."/>
            <person name="Rodrigues J."/>
            <person name="Thareau V."/>
            <person name="Urrea C.A."/>
            <person name="Wang M."/>
            <person name="Yu Y."/>
            <person name="Zhang M."/>
            <person name="Wing R.A."/>
            <person name="Cregan P.B."/>
            <person name="Rokhsar D.S."/>
            <person name="Jackson S.A."/>
        </authorList>
    </citation>
    <scope>NUCLEOTIDE SEQUENCE [LARGE SCALE GENOMIC DNA]</scope>
    <source>
        <strain evidence="3">cv. G19833</strain>
    </source>
</reference>